<feature type="binding site" evidence="10">
    <location>
        <begin position="13"/>
        <end position="18"/>
    </location>
    <ligand>
        <name>substrate</name>
    </ligand>
</feature>
<comment type="subunit">
    <text evidence="10">Monomer.</text>
</comment>
<comment type="cofactor">
    <cofactor evidence="1 10">
        <name>Mg(2+)</name>
        <dbReference type="ChEBI" id="CHEBI:18420"/>
    </cofactor>
</comment>
<dbReference type="InterPro" id="IPR039657">
    <property type="entry name" value="Dimethylallyltransferase"/>
</dbReference>
<comment type="similarity">
    <text evidence="3 10 13">Belongs to the IPP transferase family.</text>
</comment>
<evidence type="ECO:0000256" key="2">
    <source>
        <dbReference type="ARBA" id="ARBA00003213"/>
    </source>
</evidence>
<evidence type="ECO:0000256" key="3">
    <source>
        <dbReference type="ARBA" id="ARBA00005842"/>
    </source>
</evidence>
<feature type="site" description="Interaction with substrate tRNA" evidence="10">
    <location>
        <position position="102"/>
    </location>
</feature>
<evidence type="ECO:0000256" key="1">
    <source>
        <dbReference type="ARBA" id="ARBA00001946"/>
    </source>
</evidence>
<keyword evidence="8 10" id="KW-0460">Magnesium</keyword>
<gene>
    <name evidence="10 14" type="primary">miaA</name>
    <name evidence="14" type="ORF">BRM3_07745</name>
</gene>
<dbReference type="RefSeq" id="WP_263592759.1">
    <property type="nucleotide sequence ID" value="NZ_CP107020.1"/>
</dbReference>
<dbReference type="Pfam" id="PF01715">
    <property type="entry name" value="IPPT"/>
    <property type="match status" value="1"/>
</dbReference>
<evidence type="ECO:0000256" key="4">
    <source>
        <dbReference type="ARBA" id="ARBA00022679"/>
    </source>
</evidence>
<comment type="catalytic activity">
    <reaction evidence="9 10 11">
        <text>adenosine(37) in tRNA + dimethylallyl diphosphate = N(6)-dimethylallyladenosine(37) in tRNA + diphosphate</text>
        <dbReference type="Rhea" id="RHEA:26482"/>
        <dbReference type="Rhea" id="RHEA-COMP:10162"/>
        <dbReference type="Rhea" id="RHEA-COMP:10375"/>
        <dbReference type="ChEBI" id="CHEBI:33019"/>
        <dbReference type="ChEBI" id="CHEBI:57623"/>
        <dbReference type="ChEBI" id="CHEBI:74411"/>
        <dbReference type="ChEBI" id="CHEBI:74415"/>
        <dbReference type="EC" id="2.5.1.75"/>
    </reaction>
</comment>
<accession>A0ABY6FX90</accession>
<reference evidence="14" key="1">
    <citation type="submission" date="2022-10" db="EMBL/GenBank/DDBJ databases">
        <title>Whole-Genome Sequencing of Brachybacterium huguangmaarense BRM-3, Isolated from Betula schmidtii.</title>
        <authorList>
            <person name="Haam D."/>
        </authorList>
    </citation>
    <scope>NUCLEOTIDE SEQUENCE</scope>
    <source>
        <strain evidence="14">BRM-3</strain>
    </source>
</reference>
<dbReference type="Gene3D" id="1.10.20.140">
    <property type="match status" value="1"/>
</dbReference>
<dbReference type="GO" id="GO:0052381">
    <property type="term" value="F:tRNA dimethylallyltransferase activity"/>
    <property type="evidence" value="ECO:0007669"/>
    <property type="project" value="UniProtKB-EC"/>
</dbReference>
<protein>
    <recommendedName>
        <fullName evidence="10">tRNA dimethylallyltransferase</fullName>
        <ecNumber evidence="10">2.5.1.75</ecNumber>
    </recommendedName>
    <alternativeName>
        <fullName evidence="10">Dimethylallyl diphosphate:tRNA dimethylallyltransferase</fullName>
        <shortName evidence="10">DMAPP:tRNA dimethylallyltransferase</shortName>
        <shortName evidence="10">DMATase</shortName>
    </alternativeName>
    <alternativeName>
        <fullName evidence="10">Isopentenyl-diphosphate:tRNA isopentenyltransferase</fullName>
        <shortName evidence="10">IPP transferase</shortName>
        <shortName evidence="10">IPPT</shortName>
        <shortName evidence="10">IPTase</shortName>
    </alternativeName>
</protein>
<evidence type="ECO:0000256" key="9">
    <source>
        <dbReference type="ARBA" id="ARBA00049563"/>
    </source>
</evidence>
<keyword evidence="5 10" id="KW-0819">tRNA processing</keyword>
<feature type="binding site" evidence="10">
    <location>
        <begin position="11"/>
        <end position="18"/>
    </location>
    <ligand>
        <name>ATP</name>
        <dbReference type="ChEBI" id="CHEBI:30616"/>
    </ligand>
</feature>
<dbReference type="PANTHER" id="PTHR11088">
    <property type="entry name" value="TRNA DIMETHYLALLYLTRANSFERASE"/>
    <property type="match status" value="1"/>
</dbReference>
<evidence type="ECO:0000256" key="7">
    <source>
        <dbReference type="ARBA" id="ARBA00022840"/>
    </source>
</evidence>
<sequence length="309" mass="34000">MPRPPLIAVVGATATGKSDLAVELALALDGEVVNADAMQLYRGMDIGTAKITVAERRGVPHHLLDVLDVTEEASVSRYQREGRAAFSAIRERGRSPIVVGGSGLYVRALLDEIEFPPTDAAVRGRLEQRAREIGPAALHRELATSDPEAAALIGPQDTRRIVRALEVGQLTGRSFRAFLPRPVHHEAGTVQLGLRRERAALHERIARRVDTMVSQGLLAETARLREHGLDRGVTARRAIGYEQALAVLDSTMTCEQAVEATVVGTRRLVRKQDTWFRRDRRVRWLDVDETTSPVTLRDRALDLLAQPAS</sequence>
<evidence type="ECO:0000313" key="15">
    <source>
        <dbReference type="Proteomes" id="UP001164305"/>
    </source>
</evidence>
<dbReference type="SUPFAM" id="SSF52540">
    <property type="entry name" value="P-loop containing nucleoside triphosphate hydrolases"/>
    <property type="match status" value="1"/>
</dbReference>
<keyword evidence="7 10" id="KW-0067">ATP-binding</keyword>
<dbReference type="InterPro" id="IPR027417">
    <property type="entry name" value="P-loop_NTPase"/>
</dbReference>
<evidence type="ECO:0000256" key="8">
    <source>
        <dbReference type="ARBA" id="ARBA00022842"/>
    </source>
</evidence>
<evidence type="ECO:0000256" key="13">
    <source>
        <dbReference type="RuleBase" id="RU003785"/>
    </source>
</evidence>
<dbReference type="EMBL" id="CP107020">
    <property type="protein sequence ID" value="UYG15545.1"/>
    <property type="molecule type" value="Genomic_DNA"/>
</dbReference>
<evidence type="ECO:0000256" key="12">
    <source>
        <dbReference type="RuleBase" id="RU003784"/>
    </source>
</evidence>
<dbReference type="PANTHER" id="PTHR11088:SF60">
    <property type="entry name" value="TRNA DIMETHYLALLYLTRANSFERASE"/>
    <property type="match status" value="1"/>
</dbReference>
<keyword evidence="15" id="KW-1185">Reference proteome</keyword>
<evidence type="ECO:0000256" key="5">
    <source>
        <dbReference type="ARBA" id="ARBA00022694"/>
    </source>
</evidence>
<feature type="site" description="Interaction with substrate tRNA" evidence="10">
    <location>
        <position position="123"/>
    </location>
</feature>
<proteinExistence type="inferred from homology"/>
<keyword evidence="6 10" id="KW-0547">Nucleotide-binding</keyword>
<name>A0ABY6FX90_9MICO</name>
<evidence type="ECO:0000256" key="11">
    <source>
        <dbReference type="RuleBase" id="RU003783"/>
    </source>
</evidence>
<dbReference type="Proteomes" id="UP001164305">
    <property type="component" value="Chromosome"/>
</dbReference>
<comment type="caution">
    <text evidence="10">Lacks conserved residue(s) required for the propagation of feature annotation.</text>
</comment>
<comment type="function">
    <text evidence="2 10 12">Catalyzes the transfer of a dimethylallyl group onto the adenine at position 37 in tRNAs that read codons beginning with uridine, leading to the formation of N6-(dimethylallyl)adenosine (i(6)A).</text>
</comment>
<evidence type="ECO:0000256" key="6">
    <source>
        <dbReference type="ARBA" id="ARBA00022741"/>
    </source>
</evidence>
<dbReference type="EC" id="2.5.1.75" evidence="10"/>
<dbReference type="Gene3D" id="3.40.50.300">
    <property type="entry name" value="P-loop containing nucleotide triphosphate hydrolases"/>
    <property type="match status" value="1"/>
</dbReference>
<evidence type="ECO:0000313" key="14">
    <source>
        <dbReference type="EMBL" id="UYG15545.1"/>
    </source>
</evidence>
<keyword evidence="4 10" id="KW-0808">Transferase</keyword>
<dbReference type="HAMAP" id="MF_00185">
    <property type="entry name" value="IPP_trans"/>
    <property type="match status" value="1"/>
</dbReference>
<dbReference type="NCBIfam" id="TIGR00174">
    <property type="entry name" value="miaA"/>
    <property type="match status" value="1"/>
</dbReference>
<dbReference type="InterPro" id="IPR018022">
    <property type="entry name" value="IPT"/>
</dbReference>
<organism evidence="14 15">
    <name type="scientific">Brachybacterium huguangmaarense</name>
    <dbReference type="NCBI Taxonomy" id="1652028"/>
    <lineage>
        <taxon>Bacteria</taxon>
        <taxon>Bacillati</taxon>
        <taxon>Actinomycetota</taxon>
        <taxon>Actinomycetes</taxon>
        <taxon>Micrococcales</taxon>
        <taxon>Dermabacteraceae</taxon>
        <taxon>Brachybacterium</taxon>
    </lineage>
</organism>
<evidence type="ECO:0000256" key="10">
    <source>
        <dbReference type="HAMAP-Rule" id="MF_00185"/>
    </source>
</evidence>